<evidence type="ECO:0000313" key="3">
    <source>
        <dbReference type="Proteomes" id="UP000091820"/>
    </source>
</evidence>
<feature type="transmembrane region" description="Helical" evidence="1">
    <location>
        <begin position="44"/>
        <end position="65"/>
    </location>
</feature>
<keyword evidence="3" id="KW-1185">Reference proteome</keyword>
<dbReference type="Proteomes" id="UP000091820">
    <property type="component" value="Unassembled WGS sequence"/>
</dbReference>
<keyword evidence="1" id="KW-0472">Membrane</keyword>
<organism evidence="2 3">
    <name type="scientific">Glossina brevipalpis</name>
    <dbReference type="NCBI Taxonomy" id="37001"/>
    <lineage>
        <taxon>Eukaryota</taxon>
        <taxon>Metazoa</taxon>
        <taxon>Ecdysozoa</taxon>
        <taxon>Arthropoda</taxon>
        <taxon>Hexapoda</taxon>
        <taxon>Insecta</taxon>
        <taxon>Pterygota</taxon>
        <taxon>Neoptera</taxon>
        <taxon>Endopterygota</taxon>
        <taxon>Diptera</taxon>
        <taxon>Brachycera</taxon>
        <taxon>Muscomorpha</taxon>
        <taxon>Hippoboscoidea</taxon>
        <taxon>Glossinidae</taxon>
        <taxon>Glossina</taxon>
    </lineage>
</organism>
<keyword evidence="1" id="KW-0812">Transmembrane</keyword>
<protein>
    <submittedName>
        <fullName evidence="2">Uncharacterized protein</fullName>
    </submittedName>
</protein>
<evidence type="ECO:0000313" key="2">
    <source>
        <dbReference type="EnsemblMetazoa" id="GBRI010165-PA"/>
    </source>
</evidence>
<dbReference type="EnsemblMetazoa" id="GBRI010165-RA">
    <property type="protein sequence ID" value="GBRI010165-PA"/>
    <property type="gene ID" value="GBRI010165"/>
</dbReference>
<reference evidence="3" key="1">
    <citation type="submission" date="2014-03" db="EMBL/GenBank/DDBJ databases">
        <authorList>
            <person name="Aksoy S."/>
            <person name="Warren W."/>
            <person name="Wilson R.K."/>
        </authorList>
    </citation>
    <scope>NUCLEOTIDE SEQUENCE [LARGE SCALE GENOMIC DNA]</scope>
    <source>
        <strain evidence="3">IAEA</strain>
    </source>
</reference>
<name>A0A1A9W8K5_9MUSC</name>
<proteinExistence type="predicted"/>
<sequence length="162" mass="19298">MKRDKKAGNHLVIVYTRCVEMLKHKLKNNPGTCLVNNKRKQIEIAIQVLNWLLFLCLLAWLLAWLDIKHPIKKYWKILIPICYDSQLRRNLYESGKSRPHITFRVSQRDYQQIALTEIIKTFTIRDSDNHSQGSTYLHSDNDYVHNGDNHDDDIYYYDYKAT</sequence>
<accession>A0A1A9W8K5</accession>
<reference evidence="2" key="2">
    <citation type="submission" date="2020-05" db="UniProtKB">
        <authorList>
            <consortium name="EnsemblMetazoa"/>
        </authorList>
    </citation>
    <scope>IDENTIFICATION</scope>
    <source>
        <strain evidence="2">IAEA</strain>
    </source>
</reference>
<evidence type="ECO:0000256" key="1">
    <source>
        <dbReference type="SAM" id="Phobius"/>
    </source>
</evidence>
<keyword evidence="1" id="KW-1133">Transmembrane helix</keyword>
<dbReference type="VEuPathDB" id="VectorBase:GBRI010165"/>
<dbReference type="AlphaFoldDB" id="A0A1A9W8K5"/>